<evidence type="ECO:0000313" key="5">
    <source>
        <dbReference type="Proteomes" id="UP000234891"/>
    </source>
</evidence>
<organism evidence="4 5">
    <name type="scientific">Mediterraneibacter gnavus</name>
    <name type="common">Ruminococcus gnavus</name>
    <dbReference type="NCBI Taxonomy" id="33038"/>
    <lineage>
        <taxon>Bacteria</taxon>
        <taxon>Bacillati</taxon>
        <taxon>Bacillota</taxon>
        <taxon>Clostridia</taxon>
        <taxon>Lachnospirales</taxon>
        <taxon>Lachnospiraceae</taxon>
        <taxon>Mediterraneibacter</taxon>
    </lineage>
</organism>
<dbReference type="AlphaFoldDB" id="A0A2N5P8A3"/>
<dbReference type="SMART" id="SM00422">
    <property type="entry name" value="HTH_MERR"/>
    <property type="match status" value="1"/>
</dbReference>
<feature type="domain" description="HTH merR-type" evidence="3">
    <location>
        <begin position="11"/>
        <end position="81"/>
    </location>
</feature>
<evidence type="ECO:0000313" key="4">
    <source>
        <dbReference type="EMBL" id="PLT71364.1"/>
    </source>
</evidence>
<evidence type="ECO:0000256" key="1">
    <source>
        <dbReference type="ARBA" id="ARBA00023125"/>
    </source>
</evidence>
<keyword evidence="1" id="KW-0238">DNA-binding</keyword>
<evidence type="ECO:0000259" key="3">
    <source>
        <dbReference type="PROSITE" id="PS50937"/>
    </source>
</evidence>
<dbReference type="Proteomes" id="UP000234891">
    <property type="component" value="Unassembled WGS sequence"/>
</dbReference>
<gene>
    <name evidence="4" type="ORF">CDL26_12310</name>
</gene>
<evidence type="ECO:0000256" key="2">
    <source>
        <dbReference type="SAM" id="Coils"/>
    </source>
</evidence>
<dbReference type="Gene3D" id="1.10.1660.10">
    <property type="match status" value="1"/>
</dbReference>
<dbReference type="PROSITE" id="PS50937">
    <property type="entry name" value="HTH_MERR_2"/>
    <property type="match status" value="1"/>
</dbReference>
<dbReference type="InterPro" id="IPR000551">
    <property type="entry name" value="MerR-type_HTH_dom"/>
</dbReference>
<comment type="caution">
    <text evidence="4">The sequence shown here is derived from an EMBL/GenBank/DDBJ whole genome shotgun (WGS) entry which is preliminary data.</text>
</comment>
<protein>
    <recommendedName>
        <fullName evidence="3">HTH merR-type domain-containing protein</fullName>
    </recommendedName>
</protein>
<dbReference type="EMBL" id="NIHS01000025">
    <property type="protein sequence ID" value="PLT71364.1"/>
    <property type="molecule type" value="Genomic_DNA"/>
</dbReference>
<dbReference type="InterPro" id="IPR009061">
    <property type="entry name" value="DNA-bd_dom_put_sf"/>
</dbReference>
<proteinExistence type="predicted"/>
<dbReference type="PRINTS" id="PR00040">
    <property type="entry name" value="HTHMERR"/>
</dbReference>
<sequence>MENQRAIPQGYMTTGELAKRMGVTVRTLQHYDREGLLAPSCISEGGRRLYMNKDVVKLHQILSLKHLGFSLSDIKSRLISLDKPAEVADILTEQAAIVQKKIEALSESLNALETLREEVLRMQSVDFLICNCYLLYVTEKDGSVVSDIIHSSLLGNLYSIFDYPHH</sequence>
<dbReference type="PANTHER" id="PTHR30204:SF96">
    <property type="entry name" value="CHROMOSOME-ANCHORING PROTEIN RACA"/>
    <property type="match status" value="1"/>
</dbReference>
<dbReference type="GO" id="GO:0003700">
    <property type="term" value="F:DNA-binding transcription factor activity"/>
    <property type="evidence" value="ECO:0007669"/>
    <property type="project" value="InterPro"/>
</dbReference>
<accession>A0A2N5P8A3</accession>
<dbReference type="SUPFAM" id="SSF46955">
    <property type="entry name" value="Putative DNA-binding domain"/>
    <property type="match status" value="1"/>
</dbReference>
<dbReference type="InterPro" id="IPR047057">
    <property type="entry name" value="MerR_fam"/>
</dbReference>
<dbReference type="PANTHER" id="PTHR30204">
    <property type="entry name" value="REDOX-CYCLING DRUG-SENSING TRANSCRIPTIONAL ACTIVATOR SOXR"/>
    <property type="match status" value="1"/>
</dbReference>
<dbReference type="CDD" id="cd01106">
    <property type="entry name" value="HTH_TipAL-Mta"/>
    <property type="match status" value="1"/>
</dbReference>
<keyword evidence="2" id="KW-0175">Coiled coil</keyword>
<reference evidence="4 5" key="1">
    <citation type="journal article" date="2017" name="Genome Med.">
        <title>A novel Ruminococcus gnavus clade enriched in inflammatory bowel disease patients.</title>
        <authorList>
            <person name="Hall A.B."/>
            <person name="Yassour M."/>
            <person name="Sauk J."/>
            <person name="Garner A."/>
            <person name="Jiang X."/>
            <person name="Arthur T."/>
            <person name="Lagoudas G.K."/>
            <person name="Vatanen T."/>
            <person name="Fornelos N."/>
            <person name="Wilson R."/>
            <person name="Bertha M."/>
            <person name="Cohen M."/>
            <person name="Garber J."/>
            <person name="Khalili H."/>
            <person name="Gevers D."/>
            <person name="Ananthakrishnan A.N."/>
            <person name="Kugathasan S."/>
            <person name="Lander E.S."/>
            <person name="Blainey P."/>
            <person name="Vlamakis H."/>
            <person name="Xavier R.J."/>
            <person name="Huttenhower C."/>
        </authorList>
    </citation>
    <scope>NUCLEOTIDE SEQUENCE [LARGE SCALE GENOMIC DNA]</scope>
    <source>
        <strain evidence="4 5">RJX1124</strain>
    </source>
</reference>
<dbReference type="Pfam" id="PF13411">
    <property type="entry name" value="MerR_1"/>
    <property type="match status" value="1"/>
</dbReference>
<dbReference type="GO" id="GO:0003677">
    <property type="term" value="F:DNA binding"/>
    <property type="evidence" value="ECO:0007669"/>
    <property type="project" value="UniProtKB-KW"/>
</dbReference>
<feature type="coiled-coil region" evidence="2">
    <location>
        <begin position="88"/>
        <end position="122"/>
    </location>
</feature>
<name>A0A2N5P8A3_MEDGN</name>